<dbReference type="Proteomes" id="UP000323876">
    <property type="component" value="Unassembled WGS sequence"/>
</dbReference>
<dbReference type="EMBL" id="VXLC01000029">
    <property type="protein sequence ID" value="KAA8882044.1"/>
    <property type="molecule type" value="Genomic_DNA"/>
</dbReference>
<reference evidence="2 3" key="1">
    <citation type="submission" date="2019-09" db="EMBL/GenBank/DDBJ databases">
        <authorList>
            <person name="Wang X."/>
        </authorList>
    </citation>
    <scope>NUCLEOTIDE SEQUENCE [LARGE SCALE GENOMIC DNA]</scope>
    <source>
        <strain evidence="2 3">CICC 11023</strain>
    </source>
</reference>
<evidence type="ECO:0000313" key="2">
    <source>
        <dbReference type="EMBL" id="KAA8882044.1"/>
    </source>
</evidence>
<dbReference type="SUPFAM" id="SSF51735">
    <property type="entry name" value="NAD(P)-binding Rossmann-fold domains"/>
    <property type="match status" value="1"/>
</dbReference>
<feature type="domain" description="Ketopantoate reductase N-terminal" evidence="1">
    <location>
        <begin position="12"/>
        <end position="142"/>
    </location>
</feature>
<dbReference type="InterPro" id="IPR013332">
    <property type="entry name" value="KPR_N"/>
</dbReference>
<comment type="caution">
    <text evidence="2">The sequence shown here is derived from an EMBL/GenBank/DDBJ whole genome shotgun (WGS) entry which is preliminary data.</text>
</comment>
<dbReference type="InterPro" id="IPR036291">
    <property type="entry name" value="NAD(P)-bd_dom_sf"/>
</dbReference>
<proteinExistence type="predicted"/>
<accession>A0A5N0E1P8</accession>
<keyword evidence="3" id="KW-1185">Reference proteome</keyword>
<dbReference type="OrthoDB" id="9793586at2"/>
<protein>
    <submittedName>
        <fullName evidence="2">Ketopantoate reductase family protein</fullName>
    </submittedName>
</protein>
<sequence length="295" mass="31402">MSQPVAPPGLRIAVVGPGGIGSTFAFQLARAGHDVTVVARGARLQDLRRDEAIVTAAGERAAVHVAGELDTTTPWDLVLVTVLVSQVDVLLPTLADCAAHTIMFMFNTFQSLDRLRDAVGVQRTVFGFPAIAAGVDDDGRLSSTIIRRGASTTVSDDRWATVFSDAGIPAVTHPDMQSWLRSHAAVAVPLMVAGHRMQQSGRGVRRREAMELARAVREGLNLVRRLGNTPTPSPIAALDHLPLPVVASLLWTLTRLPVFRKTMAVAPKGESTVLIDEMNSIAPQGTPALLAVRPG</sequence>
<name>A0A5N0E1P8_9NOCA</name>
<evidence type="ECO:0000313" key="3">
    <source>
        <dbReference type="Proteomes" id="UP000323876"/>
    </source>
</evidence>
<organism evidence="2 3">
    <name type="scientific">Nocardia colli</name>
    <dbReference type="NCBI Taxonomy" id="2545717"/>
    <lineage>
        <taxon>Bacteria</taxon>
        <taxon>Bacillati</taxon>
        <taxon>Actinomycetota</taxon>
        <taxon>Actinomycetes</taxon>
        <taxon>Mycobacteriales</taxon>
        <taxon>Nocardiaceae</taxon>
        <taxon>Nocardia</taxon>
    </lineage>
</organism>
<dbReference type="RefSeq" id="WP_150407185.1">
    <property type="nucleotide sequence ID" value="NZ_VXLC01000029.1"/>
</dbReference>
<dbReference type="Pfam" id="PF02558">
    <property type="entry name" value="ApbA"/>
    <property type="match status" value="1"/>
</dbReference>
<dbReference type="AlphaFoldDB" id="A0A5N0E1P8"/>
<dbReference type="Gene3D" id="3.40.50.720">
    <property type="entry name" value="NAD(P)-binding Rossmann-like Domain"/>
    <property type="match status" value="1"/>
</dbReference>
<evidence type="ECO:0000259" key="1">
    <source>
        <dbReference type="Pfam" id="PF02558"/>
    </source>
</evidence>
<gene>
    <name evidence="2" type="ORF">F3087_38975</name>
</gene>